<name>A0ABT0SJT2_9GAMM</name>
<reference evidence="1 2" key="1">
    <citation type="submission" date="2021-08" db="EMBL/GenBank/DDBJ databases">
        <title>Novel members of of the genus Stenotrophomonas from differernt environment.</title>
        <authorList>
            <person name="Deng Y."/>
        </authorList>
    </citation>
    <scope>NUCLEOTIDE SEQUENCE [LARGE SCALE GENOMIC DNA]</scope>
    <source>
        <strain evidence="1 2">CPCC 101365</strain>
    </source>
</reference>
<comment type="caution">
    <text evidence="1">The sequence shown here is derived from an EMBL/GenBank/DDBJ whole genome shotgun (WGS) entry which is preliminary data.</text>
</comment>
<gene>
    <name evidence="1" type="ORF">K5L01_11000</name>
</gene>
<dbReference type="Proteomes" id="UP001431235">
    <property type="component" value="Unassembled WGS sequence"/>
</dbReference>
<accession>A0ABT0SJT2</accession>
<sequence length="222" mass="24680">MSELILRLHEDHLPAGCPPVYLPGGPRALYVRQGGLMVESPSDAQALDPAQARVGQAPLTLLNGAEDTVLWRWDLTVAGHPASALPSAPATRSELKLEAPIDLDPRFEWLMRCDRVDFPKGGVALTHVHQGPGIRICDYGRISIETLGQRHDHPAGHAWFELGHAPVLAPTTEDEETRFIRCFLLPRQLKGRSSIRYVRAEDAAAEKTQRYKVFAERYIDLP</sequence>
<organism evidence="1 2">
    <name type="scientific">Stenotrophomonas mori</name>
    <dbReference type="NCBI Taxonomy" id="2871096"/>
    <lineage>
        <taxon>Bacteria</taxon>
        <taxon>Pseudomonadati</taxon>
        <taxon>Pseudomonadota</taxon>
        <taxon>Gammaproteobacteria</taxon>
        <taxon>Lysobacterales</taxon>
        <taxon>Lysobacteraceae</taxon>
        <taxon>Stenotrophomonas</taxon>
    </lineage>
</organism>
<proteinExistence type="predicted"/>
<dbReference type="RefSeq" id="WP_250064554.1">
    <property type="nucleotide sequence ID" value="NZ_JAIKTS010000003.1"/>
</dbReference>
<evidence type="ECO:0000313" key="1">
    <source>
        <dbReference type="EMBL" id="MCL7715174.1"/>
    </source>
</evidence>
<keyword evidence="2" id="KW-1185">Reference proteome</keyword>
<evidence type="ECO:0000313" key="2">
    <source>
        <dbReference type="Proteomes" id="UP001431235"/>
    </source>
</evidence>
<protein>
    <submittedName>
        <fullName evidence="1">Uncharacterized protein</fullName>
    </submittedName>
</protein>
<dbReference type="EMBL" id="JAIKTS010000003">
    <property type="protein sequence ID" value="MCL7715174.1"/>
    <property type="molecule type" value="Genomic_DNA"/>
</dbReference>